<evidence type="ECO:0000256" key="1">
    <source>
        <dbReference type="ARBA" id="ARBA00022448"/>
    </source>
</evidence>
<dbReference type="Gene3D" id="3.40.50.300">
    <property type="entry name" value="P-loop containing nucleotide triphosphate hydrolases"/>
    <property type="match status" value="1"/>
</dbReference>
<dbReference type="GO" id="GO:0016887">
    <property type="term" value="F:ATP hydrolysis activity"/>
    <property type="evidence" value="ECO:0007669"/>
    <property type="project" value="InterPro"/>
</dbReference>
<evidence type="ECO:0000313" key="6">
    <source>
        <dbReference type="EMBL" id="SNV11894.1"/>
    </source>
</evidence>
<keyword evidence="2" id="KW-0547">Nucleotide-binding</keyword>
<dbReference type="InterPro" id="IPR003593">
    <property type="entry name" value="AAA+_ATPase"/>
</dbReference>
<keyword evidence="7" id="KW-1185">Reference proteome</keyword>
<accession>A0AAX2GZ57</accession>
<name>A0AAX2GZ57_9FLAO</name>
<dbReference type="SMART" id="SM00382">
    <property type="entry name" value="AAA"/>
    <property type="match status" value="1"/>
</dbReference>
<dbReference type="Proteomes" id="UP000065822">
    <property type="component" value="Chromosome"/>
</dbReference>
<evidence type="ECO:0000313" key="5">
    <source>
        <dbReference type="EMBL" id="AMD84315.1"/>
    </source>
</evidence>
<dbReference type="AlphaFoldDB" id="A0AAX2GZ57"/>
<sequence>MLEVSIHKKSYGNKVILEEAELHIAEQGLYGVVGKNGAGKTSLFACMLGLTDFKGQVLYNGTPLRAEQVGFIPTEPYLYDYLTVGEFYRFYAALMQLKLRDSYLFEIDKELLIKELSTGMRRKVYLNVVLQKESDLYIFDEPFNGLDIETVYTLRRLIKNLAEEHIVLMASHLLESLQSCKMIFVVKDRKVTAVAPPDYNTIETILFQD</sequence>
<dbReference type="EMBL" id="LT906449">
    <property type="protein sequence ID" value="SNV11894.1"/>
    <property type="molecule type" value="Genomic_DNA"/>
</dbReference>
<keyword evidence="3 6" id="KW-0067">ATP-binding</keyword>
<evidence type="ECO:0000256" key="2">
    <source>
        <dbReference type="ARBA" id="ARBA00022741"/>
    </source>
</evidence>
<dbReference type="EC" id="3.6.3.-" evidence="6"/>
<keyword evidence="1" id="KW-0813">Transport</keyword>
<protein>
    <submittedName>
        <fullName evidence="5">ABC transporter ATP-binding protein</fullName>
    </submittedName>
    <submittedName>
        <fullName evidence="6">Lipopolysaccharide export system ATP-binding protein LptB</fullName>
        <ecNumber evidence="6">3.6.3.-</ecNumber>
    </submittedName>
</protein>
<gene>
    <name evidence="6" type="primary">lptB_2</name>
    <name evidence="5" type="ORF">AXF12_01430</name>
    <name evidence="6" type="ORF">SAMEA44541418_01477</name>
</gene>
<dbReference type="InterPro" id="IPR051782">
    <property type="entry name" value="ABC_Transporter_VariousFunc"/>
</dbReference>
<evidence type="ECO:0000256" key="3">
    <source>
        <dbReference type="ARBA" id="ARBA00022840"/>
    </source>
</evidence>
<evidence type="ECO:0000313" key="8">
    <source>
        <dbReference type="Proteomes" id="UP000215539"/>
    </source>
</evidence>
<proteinExistence type="predicted"/>
<dbReference type="InterPro" id="IPR027417">
    <property type="entry name" value="P-loop_NTPase"/>
</dbReference>
<dbReference type="SUPFAM" id="SSF52540">
    <property type="entry name" value="P-loop containing nucleoside triphosphate hydrolases"/>
    <property type="match status" value="1"/>
</dbReference>
<dbReference type="PANTHER" id="PTHR42939">
    <property type="entry name" value="ABC TRANSPORTER ATP-BINDING PROTEIN ALBC-RELATED"/>
    <property type="match status" value="1"/>
</dbReference>
<reference evidence="5 7" key="1">
    <citation type="submission" date="2016-02" db="EMBL/GenBank/DDBJ databases">
        <authorList>
            <person name="Holder M.E."/>
            <person name="Ajami N.J."/>
            <person name="Petrosino J.F."/>
        </authorList>
    </citation>
    <scope>NUCLEOTIDE SEQUENCE [LARGE SCALE GENOMIC DNA]</scope>
    <source>
        <strain evidence="5 7">CCUG 32990</strain>
    </source>
</reference>
<feature type="domain" description="ABC transporter" evidence="4">
    <location>
        <begin position="1"/>
        <end position="208"/>
    </location>
</feature>
<dbReference type="Pfam" id="PF00005">
    <property type="entry name" value="ABC_tran"/>
    <property type="match status" value="1"/>
</dbReference>
<dbReference type="GO" id="GO:0005524">
    <property type="term" value="F:ATP binding"/>
    <property type="evidence" value="ECO:0007669"/>
    <property type="project" value="UniProtKB-KW"/>
</dbReference>
<dbReference type="PROSITE" id="PS50893">
    <property type="entry name" value="ABC_TRANSPORTER_2"/>
    <property type="match status" value="1"/>
</dbReference>
<dbReference type="PANTHER" id="PTHR42939:SF1">
    <property type="entry name" value="ABC TRANSPORTER ATP-BINDING PROTEIN ALBC-RELATED"/>
    <property type="match status" value="1"/>
</dbReference>
<dbReference type="RefSeq" id="WP_066427883.1">
    <property type="nucleotide sequence ID" value="NZ_CP014227.1"/>
</dbReference>
<dbReference type="InterPro" id="IPR003439">
    <property type="entry name" value="ABC_transporter-like_ATP-bd"/>
</dbReference>
<dbReference type="Proteomes" id="UP000215539">
    <property type="component" value="Chromosome 1"/>
</dbReference>
<keyword evidence="6" id="KW-0378">Hydrolase</keyword>
<organism evidence="6 8">
    <name type="scientific">Capnocytophaga haemolytica</name>
    <dbReference type="NCBI Taxonomy" id="45243"/>
    <lineage>
        <taxon>Bacteria</taxon>
        <taxon>Pseudomonadati</taxon>
        <taxon>Bacteroidota</taxon>
        <taxon>Flavobacteriia</taxon>
        <taxon>Flavobacteriales</taxon>
        <taxon>Flavobacteriaceae</taxon>
        <taxon>Capnocytophaga</taxon>
    </lineage>
</organism>
<reference evidence="6 8" key="2">
    <citation type="submission" date="2017-06" db="EMBL/GenBank/DDBJ databases">
        <authorList>
            <consortium name="Pathogen Informatics"/>
        </authorList>
    </citation>
    <scope>NUCLEOTIDE SEQUENCE [LARGE SCALE GENOMIC DNA]</scope>
    <source>
        <strain evidence="6 8">NCTC12947</strain>
    </source>
</reference>
<evidence type="ECO:0000259" key="4">
    <source>
        <dbReference type="PROSITE" id="PS50893"/>
    </source>
</evidence>
<dbReference type="EMBL" id="CP014227">
    <property type="protein sequence ID" value="AMD84315.1"/>
    <property type="molecule type" value="Genomic_DNA"/>
</dbReference>
<dbReference type="KEGG" id="chg:AXF12_01430"/>
<evidence type="ECO:0000313" key="7">
    <source>
        <dbReference type="Proteomes" id="UP000065822"/>
    </source>
</evidence>